<dbReference type="EMBL" id="LBSM01000015">
    <property type="protein sequence ID" value="KKQ17844.1"/>
    <property type="molecule type" value="Genomic_DNA"/>
</dbReference>
<dbReference type="AlphaFoldDB" id="A0A0G0I0Q9"/>
<evidence type="ECO:0000313" key="2">
    <source>
        <dbReference type="Proteomes" id="UP000034508"/>
    </source>
</evidence>
<comment type="caution">
    <text evidence="1">The sequence shown here is derived from an EMBL/GenBank/DDBJ whole genome shotgun (WGS) entry which is preliminary data.</text>
</comment>
<reference evidence="1 2" key="1">
    <citation type="journal article" date="2015" name="Nature">
        <title>rRNA introns, odd ribosomes, and small enigmatic genomes across a large radiation of phyla.</title>
        <authorList>
            <person name="Brown C.T."/>
            <person name="Hug L.A."/>
            <person name="Thomas B.C."/>
            <person name="Sharon I."/>
            <person name="Castelle C.J."/>
            <person name="Singh A."/>
            <person name="Wilkins M.J."/>
            <person name="Williams K.H."/>
            <person name="Banfield J.F."/>
        </authorList>
    </citation>
    <scope>NUCLEOTIDE SEQUENCE [LARGE SCALE GENOMIC DNA]</scope>
</reference>
<accession>A0A0G0I0Q9</accession>
<gene>
    <name evidence="1" type="ORF">US31_C0015G0010</name>
</gene>
<proteinExistence type="predicted"/>
<evidence type="ECO:0000313" key="1">
    <source>
        <dbReference type="EMBL" id="KKQ17844.1"/>
    </source>
</evidence>
<organism evidence="1 2">
    <name type="scientific">Berkelbacteria bacterium GW2011_GWA1_36_9</name>
    <dbReference type="NCBI Taxonomy" id="1618331"/>
    <lineage>
        <taxon>Bacteria</taxon>
        <taxon>Candidatus Berkelbacteria</taxon>
    </lineage>
</organism>
<dbReference type="Proteomes" id="UP000034508">
    <property type="component" value="Unassembled WGS sequence"/>
</dbReference>
<protein>
    <submittedName>
        <fullName evidence="1">Uncharacterized protein</fullName>
    </submittedName>
</protein>
<name>A0A0G0I0Q9_9BACT</name>
<sequence length="246" mass="27702">MDRLGSYSTLDEYAMDSEGAVIPLYKGFQGDYAEQMSSLVGAGRVPCSIADFLARRFFFDEEKMFRESTPKEIRMCANSWYKEGETGDMIAYHPNGNFKIVLDAELLRKISREQISFIRGRGALVLPDGMYETLAGNEFRRSDVKVKSGRSTTIEEAKADPVWQFTARDKELLNAYADRISQITKTWDGFDRAMGIILDGIPERPIARPLSLGCLRYFSKLSGLHSLYDTDGCLVGKIPTKGDKDE</sequence>